<dbReference type="PROSITE" id="PS50261">
    <property type="entry name" value="G_PROTEIN_RECEP_F2_4"/>
    <property type="match status" value="1"/>
</dbReference>
<dbReference type="PRINTS" id="PR00249">
    <property type="entry name" value="GPCRSECRETIN"/>
</dbReference>
<evidence type="ECO:0000313" key="17">
    <source>
        <dbReference type="RefSeq" id="XP_036357913.1"/>
    </source>
</evidence>
<feature type="transmembrane region" description="Helical" evidence="13">
    <location>
        <begin position="307"/>
        <end position="327"/>
    </location>
</feature>
<feature type="transmembrane region" description="Helical" evidence="13">
    <location>
        <begin position="225"/>
        <end position="245"/>
    </location>
</feature>
<dbReference type="InterPro" id="IPR036445">
    <property type="entry name" value="GPCR_2_extracell_dom_sf"/>
</dbReference>
<dbReference type="InterPro" id="IPR000832">
    <property type="entry name" value="GPCR_2_secretin-like"/>
</dbReference>
<dbReference type="SMART" id="SM00008">
    <property type="entry name" value="HormR"/>
    <property type="match status" value="1"/>
</dbReference>
<feature type="domain" description="G-protein coupled receptors family 2 profile 2" evidence="15">
    <location>
        <begin position="188"/>
        <end position="437"/>
    </location>
</feature>
<comment type="subcellular location">
    <subcellularLocation>
        <location evidence="1">Cell membrane</location>
        <topology evidence="1">Multi-pass membrane protein</topology>
    </subcellularLocation>
</comment>
<keyword evidence="12" id="KW-0807">Transducer</keyword>
<keyword evidence="9" id="KW-1015">Disulfide bond</keyword>
<keyword evidence="10" id="KW-0675">Receptor</keyword>
<organism evidence="16 17">
    <name type="scientific">Octopus sinensis</name>
    <name type="common">East Asian common octopus</name>
    <dbReference type="NCBI Taxonomy" id="2607531"/>
    <lineage>
        <taxon>Eukaryota</taxon>
        <taxon>Metazoa</taxon>
        <taxon>Spiralia</taxon>
        <taxon>Lophotrochozoa</taxon>
        <taxon>Mollusca</taxon>
        <taxon>Cephalopoda</taxon>
        <taxon>Coleoidea</taxon>
        <taxon>Octopodiformes</taxon>
        <taxon>Octopoda</taxon>
        <taxon>Incirrata</taxon>
        <taxon>Octopodidae</taxon>
        <taxon>Octopus</taxon>
    </lineage>
</organism>
<dbReference type="Pfam" id="PF00002">
    <property type="entry name" value="7tm_2"/>
    <property type="match status" value="1"/>
</dbReference>
<sequence length="524" mass="61246">MCEKDIHQMPPKYCRDRSGTYPFQVFKLITCSMCYYYIFPSTPVFQQTADFKLSVANRNYSEAPDIENSTIMSRLCEAIGDVDKCKRWQACCLVAVDCCYRQEENENSSRTEVLSCPPTWDGFSCWQRSPANQRVSTKCPHYVHKFITHDSNAYKDCTANGTWWKNPTTNMEWTNYSTCIQIKKHRVIVFASVATNLISAMLLIPACFIFLYFRLLRMQHRIRLHVCLTVSFIFTAIFQILWTILVHHDQFLNAPEDTLLHKNTVGCRILYFMSSYFRSTNYFCMFVEGLYLCRLLSATFKIPKRLIGYYILCWGFPLVPNLIYAIVRGTLYNERCWMNNTDGYEWILYTPNLLCLVGNVLFLIYILVVLFNQLQAHPNEPHDYRRTLKAIFIMIPLLGLQLLFIIYKPHTYFHELLSVIIVNSQGGLVAIMLCFFNSEVHNQIRSACKRLKSPVCQVERNYFTSTQLTLINNRPPSLRNGNTIELLNNKKLERCTKEITYIPIHKQKDQTCNDNCKNSSMFNT</sequence>
<evidence type="ECO:0000256" key="11">
    <source>
        <dbReference type="ARBA" id="ARBA00023180"/>
    </source>
</evidence>
<dbReference type="SUPFAM" id="SSF111418">
    <property type="entry name" value="Hormone receptor domain"/>
    <property type="match status" value="1"/>
</dbReference>
<dbReference type="PROSITE" id="PS00649">
    <property type="entry name" value="G_PROTEIN_RECEP_F2_1"/>
    <property type="match status" value="1"/>
</dbReference>
<dbReference type="GO" id="GO:0004948">
    <property type="term" value="F:calcitonin receptor activity"/>
    <property type="evidence" value="ECO:0007669"/>
    <property type="project" value="InterPro"/>
</dbReference>
<comment type="similarity">
    <text evidence="2">Belongs to the G-protein coupled receptor 2 family.</text>
</comment>
<dbReference type="Proteomes" id="UP000515154">
    <property type="component" value="Linkage group LG4"/>
</dbReference>
<feature type="transmembrane region" description="Helical" evidence="13">
    <location>
        <begin position="187"/>
        <end position="213"/>
    </location>
</feature>
<dbReference type="Pfam" id="PF02793">
    <property type="entry name" value="HRM"/>
    <property type="match status" value="1"/>
</dbReference>
<dbReference type="PRINTS" id="PR01350">
    <property type="entry name" value="CTRFAMILY"/>
</dbReference>
<dbReference type="InterPro" id="IPR001879">
    <property type="entry name" value="GPCR_2_extracellular_dom"/>
</dbReference>
<keyword evidence="7" id="KW-0297">G-protein coupled receptor</keyword>
<evidence type="ECO:0000256" key="9">
    <source>
        <dbReference type="ARBA" id="ARBA00023157"/>
    </source>
</evidence>
<evidence type="ECO:0000256" key="2">
    <source>
        <dbReference type="ARBA" id="ARBA00005314"/>
    </source>
</evidence>
<evidence type="ECO:0000259" key="15">
    <source>
        <dbReference type="PROSITE" id="PS50261"/>
    </source>
</evidence>
<dbReference type="RefSeq" id="XP_036357913.1">
    <property type="nucleotide sequence ID" value="XM_036502020.1"/>
</dbReference>
<evidence type="ECO:0000256" key="8">
    <source>
        <dbReference type="ARBA" id="ARBA00023136"/>
    </source>
</evidence>
<evidence type="ECO:0000256" key="3">
    <source>
        <dbReference type="ARBA" id="ARBA00022475"/>
    </source>
</evidence>
<dbReference type="GO" id="GO:0007166">
    <property type="term" value="P:cell surface receptor signaling pathway"/>
    <property type="evidence" value="ECO:0007669"/>
    <property type="project" value="InterPro"/>
</dbReference>
<evidence type="ECO:0000259" key="14">
    <source>
        <dbReference type="PROSITE" id="PS50227"/>
    </source>
</evidence>
<dbReference type="AlphaFoldDB" id="A0A7E6ERG0"/>
<evidence type="ECO:0000256" key="6">
    <source>
        <dbReference type="ARBA" id="ARBA00022989"/>
    </source>
</evidence>
<dbReference type="GO" id="GO:0005886">
    <property type="term" value="C:plasma membrane"/>
    <property type="evidence" value="ECO:0007669"/>
    <property type="project" value="UniProtKB-SubCell"/>
</dbReference>
<dbReference type="InterPro" id="IPR003287">
    <property type="entry name" value="GPCR_2_calcitonin_rcpt_fam"/>
</dbReference>
<keyword evidence="8 13" id="KW-0472">Membrane</keyword>
<evidence type="ECO:0000256" key="1">
    <source>
        <dbReference type="ARBA" id="ARBA00004651"/>
    </source>
</evidence>
<keyword evidence="5" id="KW-0732">Signal</keyword>
<dbReference type="CDD" id="cd15041">
    <property type="entry name" value="7tmB1_hormone_R"/>
    <property type="match status" value="1"/>
</dbReference>
<evidence type="ECO:0000256" key="10">
    <source>
        <dbReference type="ARBA" id="ARBA00023170"/>
    </source>
</evidence>
<keyword evidence="3" id="KW-1003">Cell membrane</keyword>
<keyword evidence="11" id="KW-0325">Glycoprotein</keyword>
<dbReference type="InterPro" id="IPR017983">
    <property type="entry name" value="GPCR_2_secretin-like_CS"/>
</dbReference>
<dbReference type="PROSITE" id="PS50227">
    <property type="entry name" value="G_PROTEIN_RECEP_F2_3"/>
    <property type="match status" value="1"/>
</dbReference>
<evidence type="ECO:0000256" key="12">
    <source>
        <dbReference type="ARBA" id="ARBA00023224"/>
    </source>
</evidence>
<dbReference type="PANTHER" id="PTHR45620:SF42">
    <property type="entry name" value="G-PROTEIN COUPLED RECEPTOR SEB-2"/>
    <property type="match status" value="1"/>
</dbReference>
<dbReference type="InterPro" id="IPR017981">
    <property type="entry name" value="GPCR_2-like_7TM"/>
</dbReference>
<gene>
    <name evidence="17" type="primary">LOC115210453</name>
</gene>
<evidence type="ECO:0000256" key="5">
    <source>
        <dbReference type="ARBA" id="ARBA00022729"/>
    </source>
</evidence>
<dbReference type="GO" id="GO:0007188">
    <property type="term" value="P:adenylate cyclase-modulating G protein-coupled receptor signaling pathway"/>
    <property type="evidence" value="ECO:0007669"/>
    <property type="project" value="TreeGrafter"/>
</dbReference>
<evidence type="ECO:0000256" key="13">
    <source>
        <dbReference type="SAM" id="Phobius"/>
    </source>
</evidence>
<dbReference type="InterPro" id="IPR050332">
    <property type="entry name" value="GPCR_2"/>
</dbReference>
<evidence type="ECO:0000256" key="4">
    <source>
        <dbReference type="ARBA" id="ARBA00022692"/>
    </source>
</evidence>
<feature type="transmembrane region" description="Helical" evidence="13">
    <location>
        <begin position="416"/>
        <end position="436"/>
    </location>
</feature>
<keyword evidence="4 13" id="KW-0812">Transmembrane</keyword>
<evidence type="ECO:0000256" key="7">
    <source>
        <dbReference type="ARBA" id="ARBA00023040"/>
    </source>
</evidence>
<protein>
    <submittedName>
        <fullName evidence="17">Calcitonin gene-related peptide type 1 receptor-like isoform X2</fullName>
    </submittedName>
</protein>
<name>A0A7E6ERG0_9MOLL</name>
<keyword evidence="6 13" id="KW-1133">Transmembrane helix</keyword>
<dbReference type="Gene3D" id="1.20.1070.10">
    <property type="entry name" value="Rhodopsin 7-helix transmembrane proteins"/>
    <property type="match status" value="1"/>
</dbReference>
<keyword evidence="16" id="KW-1185">Reference proteome</keyword>
<feature type="transmembrane region" description="Helical" evidence="13">
    <location>
        <begin position="347"/>
        <end position="371"/>
    </location>
</feature>
<evidence type="ECO:0000313" key="16">
    <source>
        <dbReference type="Proteomes" id="UP000515154"/>
    </source>
</evidence>
<accession>A0A7E6ERG0</accession>
<proteinExistence type="inferred from homology"/>
<dbReference type="Gene3D" id="4.10.1240.10">
    <property type="entry name" value="GPCR, family 2, extracellular hormone receptor domain"/>
    <property type="match status" value="1"/>
</dbReference>
<feature type="transmembrane region" description="Helical" evidence="13">
    <location>
        <begin position="280"/>
        <end position="300"/>
    </location>
</feature>
<feature type="domain" description="G-protein coupled receptors family 2 profile 1" evidence="14">
    <location>
        <begin position="98"/>
        <end position="183"/>
    </location>
</feature>
<dbReference type="PANTHER" id="PTHR45620">
    <property type="entry name" value="PDF RECEPTOR-LIKE PROTEIN-RELATED"/>
    <property type="match status" value="1"/>
</dbReference>
<feature type="transmembrane region" description="Helical" evidence="13">
    <location>
        <begin position="391"/>
        <end position="410"/>
    </location>
</feature>
<reference evidence="17" key="1">
    <citation type="submission" date="2025-08" db="UniProtKB">
        <authorList>
            <consortium name="RefSeq"/>
        </authorList>
    </citation>
    <scope>IDENTIFICATION</scope>
</reference>